<evidence type="ECO:0000313" key="1">
    <source>
        <dbReference type="EMBL" id="POH27475.1"/>
    </source>
</evidence>
<accession>A0A2S3YJF3</accession>
<comment type="caution">
    <text evidence="1">The sequence shown here is derived from an EMBL/GenBank/DDBJ whole genome shotgun (WGS) entry which is preliminary data.</text>
</comment>
<reference evidence="1 2" key="1">
    <citation type="journal article" date="2014" name="Syst. Appl. Microbiol.">
        <title>Microsymbionts of Phaseolus vulgaris in acid and alkaline soils of Mexico.</title>
        <authorList>
            <person name="Verastegui-Valdes M.M."/>
            <person name="Zhang Y.J."/>
            <person name="Rivera-Orduna F.N."/>
            <person name="Cheng H.P."/>
            <person name="Sui X.H."/>
            <person name="Wang E.T."/>
        </authorList>
    </citation>
    <scope>NUCLEOTIDE SEQUENCE [LARGE SCALE GENOMIC DNA]</scope>
    <source>
        <strain evidence="1 2">FG01</strain>
    </source>
</reference>
<gene>
    <name evidence="1" type="ORF">ATY31_20435</name>
</gene>
<dbReference type="AlphaFoldDB" id="A0A2S3YJF3"/>
<name>A0A2S3YJF3_9HYPH</name>
<sequence>MGILPLRLPAEFCPDRLKLQLGDVVEVAADPATISPRCPVPVTILRKDGSSFSFGADAAAGGLLPFILDEVLRSPGNAKSAKTSLQ</sequence>
<proteinExistence type="predicted"/>
<organism evidence="1 2">
    <name type="scientific">Sinorhizobium americanum</name>
    <dbReference type="NCBI Taxonomy" id="194963"/>
    <lineage>
        <taxon>Bacteria</taxon>
        <taxon>Pseudomonadati</taxon>
        <taxon>Pseudomonadota</taxon>
        <taxon>Alphaproteobacteria</taxon>
        <taxon>Hyphomicrobiales</taxon>
        <taxon>Rhizobiaceae</taxon>
        <taxon>Sinorhizobium/Ensifer group</taxon>
        <taxon>Sinorhizobium</taxon>
    </lineage>
</organism>
<dbReference type="Proteomes" id="UP000237511">
    <property type="component" value="Unassembled WGS sequence"/>
</dbReference>
<protein>
    <submittedName>
        <fullName evidence="1">Uncharacterized protein</fullName>
    </submittedName>
</protein>
<dbReference type="EMBL" id="LODU01000058">
    <property type="protein sequence ID" value="POH27475.1"/>
    <property type="molecule type" value="Genomic_DNA"/>
</dbReference>
<evidence type="ECO:0000313" key="2">
    <source>
        <dbReference type="Proteomes" id="UP000237511"/>
    </source>
</evidence>